<dbReference type="InterPro" id="IPR021125">
    <property type="entry name" value="DUF2127"/>
</dbReference>
<sequence length="164" mass="18415">MGKQLNKNSVINIGFYIGLGIKAINALVEFVGGCLMLTLSHERLNRVIHMIALPELREDPKDIVMNYFIGIGQNLSISSQHSVAIYLLLHGAIKLAVIGLLWKKIMWSYPLAMLVFGLFVAYETYIYMNSQSDLLLLTIIIDAAIIIMIFLESRRLKSETTNNG</sequence>
<evidence type="ECO:0000313" key="2">
    <source>
        <dbReference type="EMBL" id="PTQ80652.1"/>
    </source>
</evidence>
<dbReference type="Proteomes" id="UP000244161">
    <property type="component" value="Unassembled WGS sequence"/>
</dbReference>
<accession>A0A2T5I9Z6</accession>
<dbReference type="AlphaFoldDB" id="A0A2T5I9Z6"/>
<keyword evidence="1" id="KW-1133">Transmembrane helix</keyword>
<keyword evidence="3" id="KW-1185">Reference proteome</keyword>
<dbReference type="RefSeq" id="WP_170100313.1">
    <property type="nucleotide sequence ID" value="NZ_QAOM01000027.1"/>
</dbReference>
<reference evidence="2 3" key="1">
    <citation type="submission" date="2018-04" db="EMBL/GenBank/DDBJ databases">
        <title>Genomic Encyclopedia of Archaeal and Bacterial Type Strains, Phase II (KMG-II): from individual species to whole genera.</title>
        <authorList>
            <person name="Goeker M."/>
        </authorList>
    </citation>
    <scope>NUCLEOTIDE SEQUENCE [LARGE SCALE GENOMIC DNA]</scope>
    <source>
        <strain evidence="2 3">DSM 18806</strain>
    </source>
</reference>
<comment type="caution">
    <text evidence="2">The sequence shown here is derived from an EMBL/GenBank/DDBJ whole genome shotgun (WGS) entry which is preliminary data.</text>
</comment>
<dbReference type="Pfam" id="PF09900">
    <property type="entry name" value="DUF2127"/>
    <property type="match status" value="1"/>
</dbReference>
<name>A0A2T5I9Z6_9LACT</name>
<feature type="transmembrane region" description="Helical" evidence="1">
    <location>
        <begin position="83"/>
        <end position="102"/>
    </location>
</feature>
<organism evidence="2 3">
    <name type="scientific">Trichococcus patagoniensis</name>
    <dbReference type="NCBI Taxonomy" id="382641"/>
    <lineage>
        <taxon>Bacteria</taxon>
        <taxon>Bacillati</taxon>
        <taxon>Bacillota</taxon>
        <taxon>Bacilli</taxon>
        <taxon>Lactobacillales</taxon>
        <taxon>Carnobacteriaceae</taxon>
        <taxon>Trichococcus</taxon>
    </lineage>
</organism>
<proteinExistence type="predicted"/>
<feature type="transmembrane region" description="Helical" evidence="1">
    <location>
        <begin position="109"/>
        <end position="128"/>
    </location>
</feature>
<feature type="transmembrane region" description="Helical" evidence="1">
    <location>
        <begin position="12"/>
        <end position="39"/>
    </location>
</feature>
<keyword evidence="1" id="KW-0812">Transmembrane</keyword>
<feature type="transmembrane region" description="Helical" evidence="1">
    <location>
        <begin position="134"/>
        <end position="151"/>
    </location>
</feature>
<protein>
    <submittedName>
        <fullName evidence="2">Putative membrane protein</fullName>
    </submittedName>
</protein>
<evidence type="ECO:0000313" key="3">
    <source>
        <dbReference type="Proteomes" id="UP000244161"/>
    </source>
</evidence>
<dbReference type="EMBL" id="QAOM01000027">
    <property type="protein sequence ID" value="PTQ80652.1"/>
    <property type="molecule type" value="Genomic_DNA"/>
</dbReference>
<gene>
    <name evidence="2" type="ORF">C8U37_12723</name>
</gene>
<evidence type="ECO:0000256" key="1">
    <source>
        <dbReference type="SAM" id="Phobius"/>
    </source>
</evidence>
<keyword evidence="1" id="KW-0472">Membrane</keyword>